<reference evidence="3 4" key="1">
    <citation type="submission" date="2018-02" db="EMBL/GenBank/DDBJ databases">
        <title>Draft genome of wild Prunus yedoensis var. nudiflora.</title>
        <authorList>
            <person name="Baek S."/>
            <person name="Kim J.-H."/>
            <person name="Choi K."/>
            <person name="Kim G.-B."/>
            <person name="Cho A."/>
            <person name="Jang H."/>
            <person name="Shin C.-H."/>
            <person name="Yu H.-J."/>
            <person name="Mun J.-H."/>
        </authorList>
    </citation>
    <scope>NUCLEOTIDE SEQUENCE [LARGE SCALE GENOMIC DNA]</scope>
    <source>
        <strain evidence="4">cv. Jeju island</strain>
        <tissue evidence="3">Leaf</tissue>
    </source>
</reference>
<proteinExistence type="predicted"/>
<keyword evidence="2" id="KW-1133">Transmembrane helix</keyword>
<feature type="region of interest" description="Disordered" evidence="1">
    <location>
        <begin position="1"/>
        <end position="57"/>
    </location>
</feature>
<comment type="caution">
    <text evidence="3">The sequence shown here is derived from an EMBL/GenBank/DDBJ whole genome shotgun (WGS) entry which is preliminary data.</text>
</comment>
<dbReference type="InterPro" id="IPR004158">
    <property type="entry name" value="DUF247_pln"/>
</dbReference>
<keyword evidence="4" id="KW-1185">Reference proteome</keyword>
<sequence length="480" mass="55778">MRGRKDVPAPRVHTSNSDPVDNFVPKSHIPGRVDGQRDKGIAQDGVSSIPTRDEGPIENSSDSVAIYIRQLILRTPNLRPECCIYRVPQRFRKGNEEFYHPRVVGIGAYFRDTSYVKPKYVDAFFRRNKLNLDDCLGLVRKWEAKARSYYVEHDFELSSDEFTFIMLMDATFVLELMLRHRFSGYIDNCDPIFHKPRMIEDVYHDILLIENQLPFFVLEGLYLYKQLGTSSLSLEDHHLSFTELTHDFFKHFMKIDKFPAHVVSANHDQVNHFVDFIRRYYLAPPPPKEDEQKHNAKDHEIPPSVTALDEAGVKFETTKDSASLLNIKFNNGRLKIPNFVVDDWTETLFRNLIAFEQCHDTEKYISQFMFLMMCMIRTSKDADLLMNYGVLSSMLGSSKDLSILFNHISRDVGFGEPFYYFQTCANLNAYCNTRRHRWKAILKRDYFNTPWKIASTIAAIILLVLTFTQTVCSILSVPKT</sequence>
<evidence type="ECO:0000313" key="4">
    <source>
        <dbReference type="Proteomes" id="UP000250321"/>
    </source>
</evidence>
<protein>
    <submittedName>
        <fullName evidence="3">UPF0481 protein</fullName>
    </submittedName>
</protein>
<dbReference type="EMBL" id="PJQY01002692">
    <property type="protein sequence ID" value="PQM43317.1"/>
    <property type="molecule type" value="Genomic_DNA"/>
</dbReference>
<gene>
    <name evidence="3" type="ORF">Pyn_03771</name>
</gene>
<dbReference type="PANTHER" id="PTHR31170">
    <property type="entry name" value="BNAC04G53230D PROTEIN"/>
    <property type="match status" value="1"/>
</dbReference>
<dbReference type="STRING" id="2094558.A0A314V0G0"/>
<keyword evidence="2" id="KW-0472">Membrane</keyword>
<dbReference type="Proteomes" id="UP000250321">
    <property type="component" value="Unassembled WGS sequence"/>
</dbReference>
<dbReference type="AlphaFoldDB" id="A0A314V0G0"/>
<dbReference type="PANTHER" id="PTHR31170:SF20">
    <property type="entry name" value="DUF247 DOMAIN PROTEIN"/>
    <property type="match status" value="1"/>
</dbReference>
<dbReference type="OrthoDB" id="672127at2759"/>
<dbReference type="Pfam" id="PF03140">
    <property type="entry name" value="DUF247"/>
    <property type="match status" value="1"/>
</dbReference>
<evidence type="ECO:0000313" key="3">
    <source>
        <dbReference type="EMBL" id="PQM43317.1"/>
    </source>
</evidence>
<organism evidence="3 4">
    <name type="scientific">Prunus yedoensis var. nudiflora</name>
    <dbReference type="NCBI Taxonomy" id="2094558"/>
    <lineage>
        <taxon>Eukaryota</taxon>
        <taxon>Viridiplantae</taxon>
        <taxon>Streptophyta</taxon>
        <taxon>Embryophyta</taxon>
        <taxon>Tracheophyta</taxon>
        <taxon>Spermatophyta</taxon>
        <taxon>Magnoliopsida</taxon>
        <taxon>eudicotyledons</taxon>
        <taxon>Gunneridae</taxon>
        <taxon>Pentapetalae</taxon>
        <taxon>rosids</taxon>
        <taxon>fabids</taxon>
        <taxon>Rosales</taxon>
        <taxon>Rosaceae</taxon>
        <taxon>Amygdaloideae</taxon>
        <taxon>Amygdaleae</taxon>
        <taxon>Prunus</taxon>
    </lineage>
</organism>
<feature type="transmembrane region" description="Helical" evidence="2">
    <location>
        <begin position="453"/>
        <end position="477"/>
    </location>
</feature>
<evidence type="ECO:0000256" key="2">
    <source>
        <dbReference type="SAM" id="Phobius"/>
    </source>
</evidence>
<evidence type="ECO:0000256" key="1">
    <source>
        <dbReference type="SAM" id="MobiDB-lite"/>
    </source>
</evidence>
<keyword evidence="2" id="KW-0812">Transmembrane</keyword>
<name>A0A314V0G0_PRUYE</name>
<accession>A0A314V0G0</accession>